<dbReference type="Pfam" id="PF17802">
    <property type="entry name" value="SpaA"/>
    <property type="match status" value="9"/>
</dbReference>
<comment type="similarity">
    <text evidence="1">Belongs to the serine-aspartate repeat-containing protein (SDr) family.</text>
</comment>
<sequence>MVRKIGNFFKKSDNDWLKVTVSLVLSVVMVLFVSKTLVTSYAIPDSLPDTLTTGMGDILTDRVVLFEEGLSDDEIIDLVPYYAYDGSTRYTVYCLDKEKEWAPNHTITKDATALDAGYVYIIQNGYPAKSLTGNDAYDDYLTQIAVWWYQDLAEGTSNLTSNQKNVIQSSTYYQHIEALIEGAVNATENPVVINPSFSINSGDFHLSSDHTYLITDTINVTSNVSFDSYQVSVNNSAVQVLDSNNSPVTGTINSGSGFKLRVNLADLSSPINVNVSVTVNYTEYEAYSYTPDDELMQNALPAALVPVAKQKTVSTNVSMPTGSLTIRKVDSTNNSALAGANIEVRRVINNEVVANFTTTTSNYTVSDLLPGEYKITELSAPAGYYASSSNSSSVVISTDNLHPSETISNTPYDVKIRKVDSTTGEAVAGAVLRVLNSSNSEVYRFTSTTSYVSIPNLTEGTYTVEEVSAPPGYVLSTETERFTINRDNPNVTVDFENEPNEIIIEKRDASSNAFVSGATLRLIRASDNAVIDEWTTGSSGHVIRGLAPGNYKVIETKAPSGYTLSNSEVDVTVTNSQSEPLTVTFYNTKNEISIVKVDSETGKIVSGATLKVTNSSGDEVDTFITEDTPHVLSQLSPGTYYVEETNNPEGYVLDSNRVSFVVNEDTSNLQVEFKNKRNEVRLGKVDEDGNYIAGATLRLSNSDGEEIETFTSGSIPHVRRGLASGTYTLEEVEAPNGYIRNTKPVPFTIRDTDDVVTYTISNKKTKVTISKVDSESGEFVSGVTLGIYDSKDSDEPVKSFTTTDTPTVISDLNEGTYYVREIRAASGYVLDKTFHEFTLDNDTPEVNITIKNEPITLNLGKIDANTGEYIAGATMQLNREDGNMEPKTFISTNEPYVVTKIPAGIYSLSEIEAPEGYISSNSKVVFEVLETGEVQTINISNDVITITVDVRKIEIDSKGVSGYKFNLIDSEDNIIEEVTTTEDIYVSQELELGDYRLVETAVPDGVVLNSNAYYFSVTDSNTVSVVNFVNDFTKVMISKKDMANSEEVEGAHLVVRNSDGEIVEEWTSTDTPHYIEKLPSGHYSLTETIAPDGYVLNTSTVEFDILPNGEIQSTVMFNSKPIDVPNTSSNATYIYLIGGILVVIGGSVMYISRRNKSFKKSR</sequence>
<keyword evidence="6" id="KW-1133">Transmembrane helix</keyword>
<feature type="domain" description="Gram-positive cocci surface proteins LPxTG" evidence="7">
    <location>
        <begin position="1125"/>
        <end position="1156"/>
    </location>
</feature>
<keyword evidence="6" id="KW-0472">Membrane</keyword>
<evidence type="ECO:0000256" key="2">
    <source>
        <dbReference type="ARBA" id="ARBA00022512"/>
    </source>
</evidence>
<feature type="domain" description="SpaA-like prealbumin fold" evidence="9">
    <location>
        <begin position="766"/>
        <end position="853"/>
    </location>
</feature>
<keyword evidence="6" id="KW-0812">Transmembrane</keyword>
<keyword evidence="5" id="KW-0572">Peptidoglycan-anchor</keyword>
<dbReference type="PANTHER" id="PTHR36108:SF13">
    <property type="entry name" value="COLOSSIN-B-RELATED"/>
    <property type="match status" value="1"/>
</dbReference>
<protein>
    <submittedName>
        <fullName evidence="10">Cys-Gln thioester bond-forming surface protein</fullName>
    </submittedName>
</protein>
<gene>
    <name evidence="10" type="ORF">IAB59_02060</name>
</gene>
<feature type="transmembrane region" description="Helical" evidence="6">
    <location>
        <begin position="21"/>
        <end position="43"/>
    </location>
</feature>
<feature type="domain" description="SpaA-like prealbumin fold" evidence="9">
    <location>
        <begin position="679"/>
        <end position="764"/>
    </location>
</feature>
<keyword evidence="4" id="KW-0732">Signal</keyword>
<evidence type="ECO:0000256" key="5">
    <source>
        <dbReference type="ARBA" id="ARBA00023088"/>
    </source>
</evidence>
<dbReference type="Pfam" id="PF08341">
    <property type="entry name" value="TED"/>
    <property type="match status" value="1"/>
</dbReference>
<feature type="domain" description="SpaA-like prealbumin fold" evidence="9">
    <location>
        <begin position="501"/>
        <end position="588"/>
    </location>
</feature>
<evidence type="ECO:0000259" key="8">
    <source>
        <dbReference type="Pfam" id="PF08341"/>
    </source>
</evidence>
<dbReference type="Proteomes" id="UP000886833">
    <property type="component" value="Unassembled WGS sequence"/>
</dbReference>
<comment type="caution">
    <text evidence="10">The sequence shown here is derived from an EMBL/GenBank/DDBJ whole genome shotgun (WGS) entry which is preliminary data.</text>
</comment>
<proteinExistence type="inferred from homology"/>
<evidence type="ECO:0000313" key="11">
    <source>
        <dbReference type="Proteomes" id="UP000886833"/>
    </source>
</evidence>
<feature type="domain" description="SpaA-like prealbumin fold" evidence="9">
    <location>
        <begin position="591"/>
        <end position="676"/>
    </location>
</feature>
<evidence type="ECO:0000313" key="10">
    <source>
        <dbReference type="EMBL" id="HIT37249.1"/>
    </source>
</evidence>
<feature type="domain" description="SpaA-like prealbumin fold" evidence="9">
    <location>
        <begin position="948"/>
        <end position="1026"/>
    </location>
</feature>
<evidence type="ECO:0000256" key="4">
    <source>
        <dbReference type="ARBA" id="ARBA00022729"/>
    </source>
</evidence>
<reference evidence="10" key="2">
    <citation type="journal article" date="2021" name="PeerJ">
        <title>Extensive microbial diversity within the chicken gut microbiome revealed by metagenomics and culture.</title>
        <authorList>
            <person name="Gilroy R."/>
            <person name="Ravi A."/>
            <person name="Getino M."/>
            <person name="Pursley I."/>
            <person name="Horton D.L."/>
            <person name="Alikhan N.F."/>
            <person name="Baker D."/>
            <person name="Gharbi K."/>
            <person name="Hall N."/>
            <person name="Watson M."/>
            <person name="Adriaenssens E.M."/>
            <person name="Foster-Nyarko E."/>
            <person name="Jarju S."/>
            <person name="Secka A."/>
            <person name="Antonio M."/>
            <person name="Oren A."/>
            <person name="Chaudhuri R.R."/>
            <person name="La Ragione R."/>
            <person name="Hildebrand F."/>
            <person name="Pallen M.J."/>
        </authorList>
    </citation>
    <scope>NUCLEOTIDE SEQUENCE</scope>
    <source>
        <strain evidence="10">CHK195-26880</strain>
    </source>
</reference>
<evidence type="ECO:0000256" key="3">
    <source>
        <dbReference type="ARBA" id="ARBA00022525"/>
    </source>
</evidence>
<feature type="domain" description="SpaA-like prealbumin fold" evidence="9">
    <location>
        <begin position="1034"/>
        <end position="1116"/>
    </location>
</feature>
<dbReference type="InterPro" id="IPR019931">
    <property type="entry name" value="LPXTG_anchor"/>
</dbReference>
<feature type="transmembrane region" description="Helical" evidence="6">
    <location>
        <begin position="1133"/>
        <end position="1152"/>
    </location>
</feature>
<dbReference type="SUPFAM" id="SSF49478">
    <property type="entry name" value="Cna protein B-type domain"/>
    <property type="match status" value="2"/>
</dbReference>
<evidence type="ECO:0000256" key="6">
    <source>
        <dbReference type="SAM" id="Phobius"/>
    </source>
</evidence>
<dbReference type="AlphaFoldDB" id="A0A9D1GBQ6"/>
<dbReference type="InterPro" id="IPR041033">
    <property type="entry name" value="SpaA_PFL_dom_1"/>
</dbReference>
<reference evidence="10" key="1">
    <citation type="submission" date="2020-10" db="EMBL/GenBank/DDBJ databases">
        <authorList>
            <person name="Gilroy R."/>
        </authorList>
    </citation>
    <scope>NUCLEOTIDE SEQUENCE</scope>
    <source>
        <strain evidence="10">CHK195-26880</strain>
    </source>
</reference>
<dbReference type="Gene3D" id="2.60.40.10">
    <property type="entry name" value="Immunoglobulins"/>
    <property type="match status" value="9"/>
</dbReference>
<evidence type="ECO:0000259" key="9">
    <source>
        <dbReference type="Pfam" id="PF17802"/>
    </source>
</evidence>
<feature type="domain" description="Thioester" evidence="8">
    <location>
        <begin position="92"/>
        <end position="183"/>
    </location>
</feature>
<dbReference type="InterPro" id="IPR013783">
    <property type="entry name" value="Ig-like_fold"/>
</dbReference>
<evidence type="ECO:0000259" key="7">
    <source>
        <dbReference type="Pfam" id="PF00746"/>
    </source>
</evidence>
<dbReference type="InterPro" id="IPR013552">
    <property type="entry name" value="Thioester_dom"/>
</dbReference>
<dbReference type="Pfam" id="PF00746">
    <property type="entry name" value="Gram_pos_anchor"/>
    <property type="match status" value="1"/>
</dbReference>
<keyword evidence="2" id="KW-0134">Cell wall</keyword>
<accession>A0A9D1GBQ6</accession>
<keyword evidence="3" id="KW-0964">Secreted</keyword>
<feature type="domain" description="SpaA-like prealbumin fold" evidence="9">
    <location>
        <begin position="322"/>
        <end position="409"/>
    </location>
</feature>
<organism evidence="10 11">
    <name type="scientific">Candidatus Onthousia faecipullorum</name>
    <dbReference type="NCBI Taxonomy" id="2840887"/>
    <lineage>
        <taxon>Bacteria</taxon>
        <taxon>Bacillati</taxon>
        <taxon>Bacillota</taxon>
        <taxon>Bacilli</taxon>
        <taxon>Candidatus Onthousia</taxon>
    </lineage>
</organism>
<dbReference type="PANTHER" id="PTHR36108">
    <property type="entry name" value="COLOSSIN-B-RELATED"/>
    <property type="match status" value="1"/>
</dbReference>
<dbReference type="EMBL" id="DVKQ01000026">
    <property type="protein sequence ID" value="HIT37249.1"/>
    <property type="molecule type" value="Genomic_DNA"/>
</dbReference>
<name>A0A9D1GBQ6_9FIRM</name>
<feature type="domain" description="SpaA-like prealbumin fold" evidence="9">
    <location>
        <begin position="857"/>
        <end position="941"/>
    </location>
</feature>
<feature type="domain" description="SpaA-like prealbumin fold" evidence="9">
    <location>
        <begin position="413"/>
        <end position="498"/>
    </location>
</feature>
<evidence type="ECO:0000256" key="1">
    <source>
        <dbReference type="ARBA" id="ARBA00007257"/>
    </source>
</evidence>